<evidence type="ECO:0000256" key="7">
    <source>
        <dbReference type="ARBA" id="ARBA00022741"/>
    </source>
</evidence>
<dbReference type="GO" id="GO:0016887">
    <property type="term" value="F:ATP hydrolysis activity"/>
    <property type="evidence" value="ECO:0007669"/>
    <property type="project" value="InterPro"/>
</dbReference>
<keyword evidence="12 14" id="KW-0472">Membrane</keyword>
<feature type="region of interest" description="Disordered" evidence="13">
    <location>
        <begin position="812"/>
        <end position="873"/>
    </location>
</feature>
<dbReference type="HAMAP" id="MF_01458">
    <property type="entry name" value="FtsH"/>
    <property type="match status" value="1"/>
</dbReference>
<dbReference type="FunFam" id="1.20.58.760:FF:000001">
    <property type="entry name" value="ATP-dependent zinc metalloprotease FtsH"/>
    <property type="match status" value="1"/>
</dbReference>
<evidence type="ECO:0000313" key="17">
    <source>
        <dbReference type="Proteomes" id="UP001287356"/>
    </source>
</evidence>
<evidence type="ECO:0000313" key="16">
    <source>
        <dbReference type="EMBL" id="KAK3361076.1"/>
    </source>
</evidence>
<dbReference type="SMART" id="SM00382">
    <property type="entry name" value="AAA"/>
    <property type="match status" value="1"/>
</dbReference>
<evidence type="ECO:0000256" key="1">
    <source>
        <dbReference type="ARBA" id="ARBA00001947"/>
    </source>
</evidence>
<comment type="similarity">
    <text evidence="3">In the C-terminal section; belongs to the peptidase M41 family.</text>
</comment>
<evidence type="ECO:0000256" key="12">
    <source>
        <dbReference type="ARBA" id="ARBA00023136"/>
    </source>
</evidence>
<dbReference type="GO" id="GO:0004222">
    <property type="term" value="F:metalloendopeptidase activity"/>
    <property type="evidence" value="ECO:0007669"/>
    <property type="project" value="InterPro"/>
</dbReference>
<evidence type="ECO:0000256" key="11">
    <source>
        <dbReference type="ARBA" id="ARBA00023049"/>
    </source>
</evidence>
<dbReference type="FunFam" id="3.40.50.300:FF:000175">
    <property type="entry name" value="ATP-dependent zinc metalloprotease FTSH 4"/>
    <property type="match status" value="1"/>
</dbReference>
<dbReference type="PANTHER" id="PTHR23076">
    <property type="entry name" value="METALLOPROTEASE M41 FTSH"/>
    <property type="match status" value="1"/>
</dbReference>
<dbReference type="Gene3D" id="1.10.8.60">
    <property type="match status" value="1"/>
</dbReference>
<dbReference type="FunFam" id="1.10.8.60:FF:000001">
    <property type="entry name" value="ATP-dependent zinc metalloprotease FtsH"/>
    <property type="match status" value="1"/>
</dbReference>
<dbReference type="GO" id="GO:0046872">
    <property type="term" value="F:metal ion binding"/>
    <property type="evidence" value="ECO:0007669"/>
    <property type="project" value="UniProtKB-KW"/>
</dbReference>
<dbReference type="CDD" id="cd19501">
    <property type="entry name" value="RecA-like_FtsH"/>
    <property type="match status" value="1"/>
</dbReference>
<dbReference type="GO" id="GO:0005743">
    <property type="term" value="C:mitochondrial inner membrane"/>
    <property type="evidence" value="ECO:0007669"/>
    <property type="project" value="TreeGrafter"/>
</dbReference>
<feature type="region of interest" description="Disordered" evidence="13">
    <location>
        <begin position="37"/>
        <end position="71"/>
    </location>
</feature>
<dbReference type="Pfam" id="PF01434">
    <property type="entry name" value="Peptidase_M41"/>
    <property type="match status" value="1"/>
</dbReference>
<keyword evidence="14" id="KW-0812">Transmembrane</keyword>
<comment type="cofactor">
    <cofactor evidence="1">
        <name>Zn(2+)</name>
        <dbReference type="ChEBI" id="CHEBI:29105"/>
    </cofactor>
</comment>
<dbReference type="InterPro" id="IPR003959">
    <property type="entry name" value="ATPase_AAA_core"/>
</dbReference>
<proteinExistence type="inferred from homology"/>
<dbReference type="Gene3D" id="1.20.58.760">
    <property type="entry name" value="Peptidase M41"/>
    <property type="match status" value="1"/>
</dbReference>
<dbReference type="Pfam" id="PF00004">
    <property type="entry name" value="AAA"/>
    <property type="match status" value="1"/>
</dbReference>
<organism evidence="16 17">
    <name type="scientific">Lasiosphaeria ovina</name>
    <dbReference type="NCBI Taxonomy" id="92902"/>
    <lineage>
        <taxon>Eukaryota</taxon>
        <taxon>Fungi</taxon>
        <taxon>Dikarya</taxon>
        <taxon>Ascomycota</taxon>
        <taxon>Pezizomycotina</taxon>
        <taxon>Sordariomycetes</taxon>
        <taxon>Sordariomycetidae</taxon>
        <taxon>Sordariales</taxon>
        <taxon>Lasiosphaeriaceae</taxon>
        <taxon>Lasiosphaeria</taxon>
    </lineage>
</organism>
<dbReference type="NCBIfam" id="TIGR01241">
    <property type="entry name" value="FtsH_fam"/>
    <property type="match status" value="1"/>
</dbReference>
<evidence type="ECO:0000256" key="4">
    <source>
        <dbReference type="ARBA" id="ARBA00010550"/>
    </source>
</evidence>
<dbReference type="InterPro" id="IPR003593">
    <property type="entry name" value="AAA+_ATPase"/>
</dbReference>
<dbReference type="InterPro" id="IPR041569">
    <property type="entry name" value="AAA_lid_3"/>
</dbReference>
<feature type="compositionally biased region" description="Pro residues" evidence="13">
    <location>
        <begin position="852"/>
        <end position="861"/>
    </location>
</feature>
<comment type="caution">
    <text evidence="16">The sequence shown here is derived from an EMBL/GenBank/DDBJ whole genome shotgun (WGS) entry which is preliminary data.</text>
</comment>
<evidence type="ECO:0000259" key="15">
    <source>
        <dbReference type="SMART" id="SM00382"/>
    </source>
</evidence>
<dbReference type="AlphaFoldDB" id="A0AAE0JTZ5"/>
<evidence type="ECO:0000256" key="13">
    <source>
        <dbReference type="SAM" id="MobiDB-lite"/>
    </source>
</evidence>
<dbReference type="GO" id="GO:0006515">
    <property type="term" value="P:protein quality control for misfolded or incompletely synthesized proteins"/>
    <property type="evidence" value="ECO:0007669"/>
    <property type="project" value="TreeGrafter"/>
</dbReference>
<evidence type="ECO:0000256" key="14">
    <source>
        <dbReference type="SAM" id="Phobius"/>
    </source>
</evidence>
<dbReference type="Gene3D" id="3.40.50.300">
    <property type="entry name" value="P-loop containing nucleotide triphosphate hydrolases"/>
    <property type="match status" value="1"/>
</dbReference>
<keyword evidence="9" id="KW-0862">Zinc</keyword>
<dbReference type="InterPro" id="IPR037219">
    <property type="entry name" value="Peptidase_M41-like"/>
</dbReference>
<keyword evidence="10" id="KW-0067">ATP-binding</keyword>
<dbReference type="InterPro" id="IPR000642">
    <property type="entry name" value="Peptidase_M41"/>
</dbReference>
<keyword evidence="6" id="KW-0479">Metal-binding</keyword>
<keyword evidence="5" id="KW-0645">Protease</keyword>
<feature type="compositionally biased region" description="Low complexity" evidence="13">
    <location>
        <begin position="37"/>
        <end position="57"/>
    </location>
</feature>
<dbReference type="GO" id="GO:0004176">
    <property type="term" value="F:ATP-dependent peptidase activity"/>
    <property type="evidence" value="ECO:0007669"/>
    <property type="project" value="InterPro"/>
</dbReference>
<comment type="similarity">
    <text evidence="4">In the N-terminal section; belongs to the AAA ATPase family.</text>
</comment>
<evidence type="ECO:0000256" key="2">
    <source>
        <dbReference type="ARBA" id="ARBA00004370"/>
    </source>
</evidence>
<dbReference type="InterPro" id="IPR003960">
    <property type="entry name" value="ATPase_AAA_CS"/>
</dbReference>
<dbReference type="PANTHER" id="PTHR23076:SF97">
    <property type="entry name" value="ATP-DEPENDENT ZINC METALLOPROTEASE YME1L1"/>
    <property type="match status" value="1"/>
</dbReference>
<keyword evidence="17" id="KW-1185">Reference proteome</keyword>
<keyword evidence="11" id="KW-0482">Metalloprotease</keyword>
<dbReference type="PROSITE" id="PS00674">
    <property type="entry name" value="AAA"/>
    <property type="match status" value="1"/>
</dbReference>
<reference evidence="16" key="2">
    <citation type="submission" date="2023-06" db="EMBL/GenBank/DDBJ databases">
        <authorList>
            <consortium name="Lawrence Berkeley National Laboratory"/>
            <person name="Haridas S."/>
            <person name="Hensen N."/>
            <person name="Bonometti L."/>
            <person name="Westerberg I."/>
            <person name="Brannstrom I.O."/>
            <person name="Guillou S."/>
            <person name="Cros-Aarteil S."/>
            <person name="Calhoun S."/>
            <person name="Kuo A."/>
            <person name="Mondo S."/>
            <person name="Pangilinan J."/>
            <person name="Riley R."/>
            <person name="Labutti K."/>
            <person name="Andreopoulos B."/>
            <person name="Lipzen A."/>
            <person name="Chen C."/>
            <person name="Yanf M."/>
            <person name="Daum C."/>
            <person name="Ng V."/>
            <person name="Clum A."/>
            <person name="Steindorff A."/>
            <person name="Ohm R."/>
            <person name="Martin F."/>
            <person name="Silar P."/>
            <person name="Natvig D."/>
            <person name="Lalanne C."/>
            <person name="Gautier V."/>
            <person name="Ament-Velasquez S.L."/>
            <person name="Kruys A."/>
            <person name="Hutchinson M.I."/>
            <person name="Powell A.J."/>
            <person name="Barry K."/>
            <person name="Miller A.N."/>
            <person name="Grigoriev I.V."/>
            <person name="Debuchy R."/>
            <person name="Gladieux P."/>
            <person name="Thoren M.H."/>
            <person name="Johannesson H."/>
        </authorList>
    </citation>
    <scope>NUCLEOTIDE SEQUENCE</scope>
    <source>
        <strain evidence="16">CBS 958.72</strain>
    </source>
</reference>
<dbReference type="InterPro" id="IPR048438">
    <property type="entry name" value="Yme1-like_N"/>
</dbReference>
<dbReference type="SUPFAM" id="SSF52540">
    <property type="entry name" value="P-loop containing nucleoside triphosphate hydrolases"/>
    <property type="match status" value="1"/>
</dbReference>
<dbReference type="GO" id="GO:0007005">
    <property type="term" value="P:mitochondrion organization"/>
    <property type="evidence" value="ECO:0007669"/>
    <property type="project" value="TreeGrafter"/>
</dbReference>
<dbReference type="GO" id="GO:0005524">
    <property type="term" value="F:ATP binding"/>
    <property type="evidence" value="ECO:0007669"/>
    <property type="project" value="UniProtKB-KW"/>
</dbReference>
<reference evidence="16" key="1">
    <citation type="journal article" date="2023" name="Mol. Phylogenet. Evol.">
        <title>Genome-scale phylogeny and comparative genomics of the fungal order Sordariales.</title>
        <authorList>
            <person name="Hensen N."/>
            <person name="Bonometti L."/>
            <person name="Westerberg I."/>
            <person name="Brannstrom I.O."/>
            <person name="Guillou S."/>
            <person name="Cros-Aarteil S."/>
            <person name="Calhoun S."/>
            <person name="Haridas S."/>
            <person name="Kuo A."/>
            <person name="Mondo S."/>
            <person name="Pangilinan J."/>
            <person name="Riley R."/>
            <person name="LaButti K."/>
            <person name="Andreopoulos B."/>
            <person name="Lipzen A."/>
            <person name="Chen C."/>
            <person name="Yan M."/>
            <person name="Daum C."/>
            <person name="Ng V."/>
            <person name="Clum A."/>
            <person name="Steindorff A."/>
            <person name="Ohm R.A."/>
            <person name="Martin F."/>
            <person name="Silar P."/>
            <person name="Natvig D.O."/>
            <person name="Lalanne C."/>
            <person name="Gautier V."/>
            <person name="Ament-Velasquez S.L."/>
            <person name="Kruys A."/>
            <person name="Hutchinson M.I."/>
            <person name="Powell A.J."/>
            <person name="Barry K."/>
            <person name="Miller A.N."/>
            <person name="Grigoriev I.V."/>
            <person name="Debuchy R."/>
            <person name="Gladieux P."/>
            <person name="Hiltunen Thoren M."/>
            <person name="Johannesson H."/>
        </authorList>
    </citation>
    <scope>NUCLEOTIDE SEQUENCE</scope>
    <source>
        <strain evidence="16">CBS 958.72</strain>
    </source>
</reference>
<gene>
    <name evidence="16" type="ORF">B0T24DRAFT_122640</name>
</gene>
<feature type="transmembrane region" description="Helical" evidence="14">
    <location>
        <begin position="332"/>
        <end position="351"/>
    </location>
</feature>
<evidence type="ECO:0000256" key="10">
    <source>
        <dbReference type="ARBA" id="ARBA00022840"/>
    </source>
</evidence>
<comment type="subcellular location">
    <subcellularLocation>
        <location evidence="2">Membrane</location>
    </subcellularLocation>
</comment>
<keyword evidence="7" id="KW-0547">Nucleotide-binding</keyword>
<sequence>MAFYTSGLPSVAAATTDLWPSIANTLIVPWRAAHWSSPATKSKSQSQSQRRNASTASVRSGPASAAQPGATDDAAKALSAIGPPVADVTTELPDFLRDAVLPQPLVRALSAAPPPSLNINTLSELLNTSPRSLVMASPLFRRSHAALMSPRPLGSLPGLRFMSSYQPSRVQPFRWATERPFSRVSFRSFGSDTYTPSRAMLARLEKMANSDVNDSRAQNMFYDSLLKARRPAIVIERYQSGRFAADEKSAEFYHAASRMMGGGPMAGAQAETSVHPSGLSPTEIQAVGQAVAAQRTGANIAVSSKGVGTKSGPLHVVVDETISSSIFRWLKFFFWFGLATYISLVAITMAVEGMTSIKRPGGKFDSPEAKPENQKARFADVHGCDEAKEELQELVDFLRSPDKFSNLGGRLPTGVLLVGPPGTGKTLLARAVAGEAGVPFFFMSGSEFEEIYVGVGAKRVRELFAAAKAKAPSIVFIDELDAIGGRRNSRDASYARQTLNQLLTEMDGFEQNSGVIILGATNFPESLDHALTRPGRFDRHVVVSLPDVRGRIAILKHHAKKIKAAADVNMEAIAGRTPGLSGADLENIVNQAAIHASKMKAQAVTQKDFDWAKDKVLMGAERKSMVISPKEKEMTAYHEAGHALVAYFARDPASELYKVTILPRGQSLGHTSFLPEMDKHSMSVRDYMGAIDRAMGGKVAEEIVYGNELVTSGVSADLDMATQTAWQMVAQLGMSEKLGPVEYIRKYSQLSSETRAMVESEVKKVLDESYERARLLLLSKRKELDLLAQALVEYETLDKSEVAKVIRGEKLPDRISVPPGPMAVPKPSGLLPFPPPLPGDTPPEDGGAPGGTAPPAPPLPPATARENGDSKGL</sequence>
<dbReference type="Proteomes" id="UP001287356">
    <property type="component" value="Unassembled WGS sequence"/>
</dbReference>
<keyword evidence="8" id="KW-0378">Hydrolase</keyword>
<dbReference type="EMBL" id="JAULSN010000013">
    <property type="protein sequence ID" value="KAK3361076.1"/>
    <property type="molecule type" value="Genomic_DNA"/>
</dbReference>
<name>A0AAE0JTZ5_9PEZI</name>
<dbReference type="SUPFAM" id="SSF140990">
    <property type="entry name" value="FtsH protease domain-like"/>
    <property type="match status" value="1"/>
</dbReference>
<accession>A0AAE0JTZ5</accession>
<protein>
    <submittedName>
        <fullName evidence="16">ATP-dependent peptidase</fullName>
    </submittedName>
</protein>
<dbReference type="InterPro" id="IPR027417">
    <property type="entry name" value="P-loop_NTPase"/>
</dbReference>
<dbReference type="InterPro" id="IPR005936">
    <property type="entry name" value="FtsH"/>
</dbReference>
<evidence type="ECO:0000256" key="9">
    <source>
        <dbReference type="ARBA" id="ARBA00022833"/>
    </source>
</evidence>
<evidence type="ECO:0000256" key="3">
    <source>
        <dbReference type="ARBA" id="ARBA00010044"/>
    </source>
</evidence>
<dbReference type="Pfam" id="PF21232">
    <property type="entry name" value="Yme1-like_N"/>
    <property type="match status" value="1"/>
</dbReference>
<keyword evidence="14" id="KW-1133">Transmembrane helix</keyword>
<feature type="domain" description="AAA+ ATPase" evidence="15">
    <location>
        <begin position="411"/>
        <end position="547"/>
    </location>
</feature>
<dbReference type="Pfam" id="PF17862">
    <property type="entry name" value="AAA_lid_3"/>
    <property type="match status" value="1"/>
</dbReference>
<evidence type="ECO:0000256" key="5">
    <source>
        <dbReference type="ARBA" id="ARBA00022670"/>
    </source>
</evidence>
<evidence type="ECO:0000256" key="6">
    <source>
        <dbReference type="ARBA" id="ARBA00022723"/>
    </source>
</evidence>
<feature type="compositionally biased region" description="Pro residues" evidence="13">
    <location>
        <begin position="832"/>
        <end position="841"/>
    </location>
</feature>
<evidence type="ECO:0000256" key="8">
    <source>
        <dbReference type="ARBA" id="ARBA00022801"/>
    </source>
</evidence>